<gene>
    <name evidence="9" type="ORF">P43SY_007872</name>
</gene>
<evidence type="ECO:0000256" key="3">
    <source>
        <dbReference type="ARBA" id="ARBA00022448"/>
    </source>
</evidence>
<comment type="subcellular location">
    <subcellularLocation>
        <location evidence="1">Mitochondrion inner membrane</location>
        <topology evidence="1">Peripheral membrane protein</topology>
        <orientation evidence="1">Matrix side</orientation>
    </subcellularLocation>
</comment>
<evidence type="ECO:0000256" key="6">
    <source>
        <dbReference type="ARBA" id="ARBA00022982"/>
    </source>
</evidence>
<keyword evidence="3" id="KW-0813">Transport</keyword>
<evidence type="ECO:0000256" key="4">
    <source>
        <dbReference type="ARBA" id="ARBA00022660"/>
    </source>
</evidence>
<evidence type="ECO:0000256" key="8">
    <source>
        <dbReference type="ARBA" id="ARBA00023136"/>
    </source>
</evidence>
<keyword evidence="7" id="KW-0496">Mitochondrion</keyword>
<dbReference type="PANTHER" id="PTHR12653">
    <property type="entry name" value="NADH-UBIQUINONE OXIDOREDUCTASE 13 KD-B SUBUNIT"/>
    <property type="match status" value="1"/>
</dbReference>
<sequence length="140" mass="15532">MWATRVLRMAVRKTTTGIVGLPVNVNARQDLIAIYNKTLQAAQVTHASATGSVGSGGPRLTGLAHRPPQTLPEGIAYRKAVEQITNYRLKVVMENEDEDTIEKVINCGQLEELIEQAEDELSVIPMYLEHKLWEPPVKAE</sequence>
<keyword evidence="8" id="KW-0472">Membrane</keyword>
<evidence type="ECO:0000313" key="10">
    <source>
        <dbReference type="Proteomes" id="UP001209570"/>
    </source>
</evidence>
<accession>A0AAD5QBJ2</accession>
<evidence type="ECO:0000256" key="2">
    <source>
        <dbReference type="ARBA" id="ARBA00010261"/>
    </source>
</evidence>
<evidence type="ECO:0000256" key="5">
    <source>
        <dbReference type="ARBA" id="ARBA00022792"/>
    </source>
</evidence>
<evidence type="ECO:0000256" key="7">
    <source>
        <dbReference type="ARBA" id="ARBA00023128"/>
    </source>
</evidence>
<dbReference type="Pfam" id="PF04716">
    <property type="entry name" value="ETC_C1_NDUFA5"/>
    <property type="match status" value="1"/>
</dbReference>
<evidence type="ECO:0000256" key="1">
    <source>
        <dbReference type="ARBA" id="ARBA00004443"/>
    </source>
</evidence>
<keyword evidence="5" id="KW-0999">Mitochondrion inner membrane</keyword>
<evidence type="ECO:0000313" key="9">
    <source>
        <dbReference type="EMBL" id="KAJ0402730.1"/>
    </source>
</evidence>
<name>A0AAD5QBJ2_PYTIN</name>
<proteinExistence type="inferred from homology"/>
<dbReference type="PANTHER" id="PTHR12653:SF0">
    <property type="entry name" value="NADH DEHYDROGENASE [UBIQUINONE] 1 ALPHA SUBCOMPLEX SUBUNIT 5"/>
    <property type="match status" value="1"/>
</dbReference>
<dbReference type="EMBL" id="JAKCXM010000096">
    <property type="protein sequence ID" value="KAJ0402730.1"/>
    <property type="molecule type" value="Genomic_DNA"/>
</dbReference>
<dbReference type="InterPro" id="IPR006806">
    <property type="entry name" value="NDUFA5"/>
</dbReference>
<comment type="similarity">
    <text evidence="2">Belongs to the complex I NDUFA5 subunit family.</text>
</comment>
<keyword evidence="10" id="KW-1185">Reference proteome</keyword>
<reference evidence="9" key="1">
    <citation type="submission" date="2021-12" db="EMBL/GenBank/DDBJ databases">
        <title>Prjna785345.</title>
        <authorList>
            <person name="Rujirawat T."/>
            <person name="Krajaejun T."/>
        </authorList>
    </citation>
    <scope>NUCLEOTIDE SEQUENCE</scope>
    <source>
        <strain evidence="9">Pi057C3</strain>
    </source>
</reference>
<comment type="caution">
    <text evidence="9">The sequence shown here is derived from an EMBL/GenBank/DDBJ whole genome shotgun (WGS) entry which is preliminary data.</text>
</comment>
<keyword evidence="4" id="KW-0679">Respiratory chain</keyword>
<keyword evidence="6" id="KW-0249">Electron transport</keyword>
<dbReference type="GO" id="GO:0005743">
    <property type="term" value="C:mitochondrial inner membrane"/>
    <property type="evidence" value="ECO:0007669"/>
    <property type="project" value="UniProtKB-SubCell"/>
</dbReference>
<dbReference type="AlphaFoldDB" id="A0AAD5QBJ2"/>
<dbReference type="Proteomes" id="UP001209570">
    <property type="component" value="Unassembled WGS sequence"/>
</dbReference>
<protein>
    <submittedName>
        <fullName evidence="9">Uncharacterized protein</fullName>
    </submittedName>
</protein>
<dbReference type="GO" id="GO:0022904">
    <property type="term" value="P:respiratory electron transport chain"/>
    <property type="evidence" value="ECO:0007669"/>
    <property type="project" value="InterPro"/>
</dbReference>
<organism evidence="9 10">
    <name type="scientific">Pythium insidiosum</name>
    <name type="common">Pythiosis disease agent</name>
    <dbReference type="NCBI Taxonomy" id="114742"/>
    <lineage>
        <taxon>Eukaryota</taxon>
        <taxon>Sar</taxon>
        <taxon>Stramenopiles</taxon>
        <taxon>Oomycota</taxon>
        <taxon>Peronosporomycetes</taxon>
        <taxon>Pythiales</taxon>
        <taxon>Pythiaceae</taxon>
        <taxon>Pythium</taxon>
    </lineage>
</organism>